<sequence length="1037" mass="116226">MKRCWCPARLLSLSRRPHLFHPSSVSQYRLLSYSPRNGLLSRRHCPGRWQWVRQFSVHSSPSIDRQFLRDHLQTENKKSPGTRSQKKTPEPWVPLLKQYLQRDSEAGRTAFEPDAASATTPESLIRTIGLSNLLFEAGHYGNIDLLAHLGFRLNNWPAVYTLLSQLLDAADALRAVSLPLKPLPNNNWGYGSTVSLDQFTGQGINSVPQLPPDPAVQISDLTSLDSLTERPYADDYSQRFMAQVWQSLGSIVLDAADASPNDSKLAMSYVFRILARLHHSGAVSDRVYKYVAPDSHQVAFRPPTMHLLSTHIMSVLSDAAWLVHEAEVAAKAAAAGEDSPFLSLKMGIRELGPEIWLEFILWCCVEHGHITVGIWLVDQMKTRKGDLAWKFQSWRPLLRHPDSVWKTKVDSEVSWRHPAQVDHPSALRKRGSPSPFNGLGKRTISLEVAASLLDNLPNWVYRGLGFRGITSAALLRHVSSLKFIIASKGTDDTPVATAKESNWFALRALESGFIDPEADPRTLDEFLRAIPHVVPPWDSTDLNAPDEGELEQLQPSQIYDQTAALATLIEHNIRFYSRQRMCGGAMDSFAWLQTVVDKSKMQRIGEFFSSRVDLSDSEYLPTSTGDNLASLKPFESSMPQISPITLAGILDLVTVSRAFPFGESLLFSNDIDGPPIPSSAYGNQALAPSIIRFAAATKNNALCDSVVQSLSQPLSADTLRALMNYRVAMWQWDLVVVMLKYLRDFRAKSWGQSNVTALAAEIIRLDHAVQTEPDATKTEDLHQNLKQAKGILSRILQGEFNESHLQGKYQDRCLHALRRLFLSIPGPLHDVAASSNPRPKKILRSTIPHITSKAFHPILSAVVDTQGSAAGKQLWDKWCVDVQSPSVHRLRKGGIPRLYQQKERDPQKGDLHFDAKYFREVQKKLIHPTLMTVRIISQAGLKEYNQYNAQHPHPVSDDPSPAHTGYPDGQNPARDVLEFCIRKFEALGLPRPEINREVGGLVYRKQKELRRNKKQTEMKKAEIRKTEEVTDAEGASS</sequence>
<dbReference type="OrthoDB" id="5341924at2759"/>
<gene>
    <name evidence="2" type="ORF">BDV28DRAFT_133344</name>
</gene>
<evidence type="ECO:0000256" key="1">
    <source>
        <dbReference type="SAM" id="MobiDB-lite"/>
    </source>
</evidence>
<proteinExistence type="predicted"/>
<accession>A0A5N6Z996</accession>
<name>A0A5N6Z996_9EURO</name>
<feature type="region of interest" description="Disordered" evidence="1">
    <location>
        <begin position="948"/>
        <end position="971"/>
    </location>
</feature>
<keyword evidence="3" id="KW-1185">Reference proteome</keyword>
<feature type="region of interest" description="Disordered" evidence="1">
    <location>
        <begin position="1007"/>
        <end position="1037"/>
    </location>
</feature>
<protein>
    <submittedName>
        <fullName evidence="2">Uncharacterized protein</fullName>
    </submittedName>
</protein>
<dbReference type="Proteomes" id="UP000327118">
    <property type="component" value="Unassembled WGS sequence"/>
</dbReference>
<feature type="compositionally biased region" description="Basic and acidic residues" evidence="1">
    <location>
        <begin position="1014"/>
        <end position="1028"/>
    </location>
</feature>
<dbReference type="EMBL" id="ML739101">
    <property type="protein sequence ID" value="KAE8353299.1"/>
    <property type="molecule type" value="Genomic_DNA"/>
</dbReference>
<evidence type="ECO:0000313" key="3">
    <source>
        <dbReference type="Proteomes" id="UP000327118"/>
    </source>
</evidence>
<evidence type="ECO:0000313" key="2">
    <source>
        <dbReference type="EMBL" id="KAE8353299.1"/>
    </source>
</evidence>
<reference evidence="3" key="1">
    <citation type="submission" date="2019-04" db="EMBL/GenBank/DDBJ databases">
        <title>Friends and foes A comparative genomics studyof 23 Aspergillus species from section Flavi.</title>
        <authorList>
            <consortium name="DOE Joint Genome Institute"/>
            <person name="Kjaerbolling I."/>
            <person name="Vesth T."/>
            <person name="Frisvad J.C."/>
            <person name="Nybo J.L."/>
            <person name="Theobald S."/>
            <person name="Kildgaard S."/>
            <person name="Isbrandt T."/>
            <person name="Kuo A."/>
            <person name="Sato A."/>
            <person name="Lyhne E.K."/>
            <person name="Kogle M.E."/>
            <person name="Wiebenga A."/>
            <person name="Kun R.S."/>
            <person name="Lubbers R.J."/>
            <person name="Makela M.R."/>
            <person name="Barry K."/>
            <person name="Chovatia M."/>
            <person name="Clum A."/>
            <person name="Daum C."/>
            <person name="Haridas S."/>
            <person name="He G."/>
            <person name="LaButti K."/>
            <person name="Lipzen A."/>
            <person name="Mondo S."/>
            <person name="Riley R."/>
            <person name="Salamov A."/>
            <person name="Simmons B.A."/>
            <person name="Magnuson J.K."/>
            <person name="Henrissat B."/>
            <person name="Mortensen U.H."/>
            <person name="Larsen T.O."/>
            <person name="Devries R.P."/>
            <person name="Grigoriev I.V."/>
            <person name="Machida M."/>
            <person name="Baker S.E."/>
            <person name="Andersen M.R."/>
        </authorList>
    </citation>
    <scope>NUCLEOTIDE SEQUENCE [LARGE SCALE GENOMIC DNA]</scope>
    <source>
        <strain evidence="3">CBS 553.77</strain>
    </source>
</reference>
<dbReference type="AlphaFoldDB" id="A0A5N6Z996"/>
<organism evidence="2 3">
    <name type="scientific">Aspergillus coremiiformis</name>
    <dbReference type="NCBI Taxonomy" id="138285"/>
    <lineage>
        <taxon>Eukaryota</taxon>
        <taxon>Fungi</taxon>
        <taxon>Dikarya</taxon>
        <taxon>Ascomycota</taxon>
        <taxon>Pezizomycotina</taxon>
        <taxon>Eurotiomycetes</taxon>
        <taxon>Eurotiomycetidae</taxon>
        <taxon>Eurotiales</taxon>
        <taxon>Aspergillaceae</taxon>
        <taxon>Aspergillus</taxon>
        <taxon>Aspergillus subgen. Circumdati</taxon>
    </lineage>
</organism>